<evidence type="ECO:0000256" key="2">
    <source>
        <dbReference type="ARBA" id="ARBA00006840"/>
    </source>
</evidence>
<feature type="transmembrane region" description="Helical" evidence="6">
    <location>
        <begin position="150"/>
        <end position="177"/>
    </location>
</feature>
<keyword evidence="4 6" id="KW-1133">Transmembrane helix</keyword>
<dbReference type="InterPro" id="IPR000301">
    <property type="entry name" value="Tetraspanin_animals"/>
</dbReference>
<evidence type="ECO:0000313" key="7">
    <source>
        <dbReference type="EMBL" id="CAI8048396.1"/>
    </source>
</evidence>
<gene>
    <name evidence="7" type="ORF">GBAR_LOCUS26702</name>
</gene>
<comment type="similarity">
    <text evidence="2">Belongs to the tetraspanin (TM4SF) family.</text>
</comment>
<sequence>MGQVKLHPCGHCLRFTLIIWNILVAMIGVAALAVALLGIIGAIALSRILIGLYAVIIVIFIVLELVSGILGFVFRSNLESTVTDNAEEAIRGYQNSTADRSIIDRIQDEVSYPKERGERNRGRQKQGKAGRERDTVAGRMVLDFLERYQLVLGSIGIVFAVIQIAVVVISIILCLCIHKAQREYTTV</sequence>
<evidence type="ECO:0000313" key="8">
    <source>
        <dbReference type="Proteomes" id="UP001174909"/>
    </source>
</evidence>
<keyword evidence="5 6" id="KW-0472">Membrane</keyword>
<protein>
    <submittedName>
        <fullName evidence="7">Tetraspanin-6</fullName>
    </submittedName>
</protein>
<dbReference type="Proteomes" id="UP001174909">
    <property type="component" value="Unassembled WGS sequence"/>
</dbReference>
<reference evidence="7" key="1">
    <citation type="submission" date="2023-03" db="EMBL/GenBank/DDBJ databases">
        <authorList>
            <person name="Steffen K."/>
            <person name="Cardenas P."/>
        </authorList>
    </citation>
    <scope>NUCLEOTIDE SEQUENCE</scope>
</reference>
<comment type="caution">
    <text evidence="7">The sequence shown here is derived from an EMBL/GenBank/DDBJ whole genome shotgun (WGS) entry which is preliminary data.</text>
</comment>
<evidence type="ECO:0000256" key="6">
    <source>
        <dbReference type="SAM" id="Phobius"/>
    </source>
</evidence>
<keyword evidence="3 6" id="KW-0812">Transmembrane</keyword>
<evidence type="ECO:0000256" key="3">
    <source>
        <dbReference type="ARBA" id="ARBA00022692"/>
    </source>
</evidence>
<comment type="subcellular location">
    <subcellularLocation>
        <location evidence="1">Membrane</location>
        <topology evidence="1">Multi-pass membrane protein</topology>
    </subcellularLocation>
</comment>
<keyword evidence="8" id="KW-1185">Reference proteome</keyword>
<dbReference type="PIRSF" id="PIRSF002419">
    <property type="entry name" value="Tetraspanin"/>
    <property type="match status" value="1"/>
</dbReference>
<dbReference type="EMBL" id="CASHTH010003726">
    <property type="protein sequence ID" value="CAI8048396.1"/>
    <property type="molecule type" value="Genomic_DNA"/>
</dbReference>
<feature type="transmembrane region" description="Helical" evidence="6">
    <location>
        <begin position="52"/>
        <end position="74"/>
    </location>
</feature>
<feature type="transmembrane region" description="Helical" evidence="6">
    <location>
        <begin position="18"/>
        <end position="45"/>
    </location>
</feature>
<evidence type="ECO:0000256" key="4">
    <source>
        <dbReference type="ARBA" id="ARBA00022989"/>
    </source>
</evidence>
<dbReference type="Pfam" id="PF00335">
    <property type="entry name" value="Tetraspanin"/>
    <property type="match status" value="1"/>
</dbReference>
<accession>A0AA35TK50</accession>
<organism evidence="7 8">
    <name type="scientific">Geodia barretti</name>
    <name type="common">Barrett's horny sponge</name>
    <dbReference type="NCBI Taxonomy" id="519541"/>
    <lineage>
        <taxon>Eukaryota</taxon>
        <taxon>Metazoa</taxon>
        <taxon>Porifera</taxon>
        <taxon>Demospongiae</taxon>
        <taxon>Heteroscleromorpha</taxon>
        <taxon>Tetractinellida</taxon>
        <taxon>Astrophorina</taxon>
        <taxon>Geodiidae</taxon>
        <taxon>Geodia</taxon>
    </lineage>
</organism>
<evidence type="ECO:0000256" key="1">
    <source>
        <dbReference type="ARBA" id="ARBA00004141"/>
    </source>
</evidence>
<dbReference type="GO" id="GO:0016020">
    <property type="term" value="C:membrane"/>
    <property type="evidence" value="ECO:0007669"/>
    <property type="project" value="UniProtKB-SubCell"/>
</dbReference>
<dbReference type="AlphaFoldDB" id="A0AA35TK50"/>
<evidence type="ECO:0000256" key="5">
    <source>
        <dbReference type="ARBA" id="ARBA00023136"/>
    </source>
</evidence>
<dbReference type="PRINTS" id="PR00259">
    <property type="entry name" value="TMFOUR"/>
</dbReference>
<proteinExistence type="inferred from homology"/>
<dbReference type="InterPro" id="IPR018499">
    <property type="entry name" value="Tetraspanin/Peripherin"/>
</dbReference>
<name>A0AA35TK50_GEOBA</name>